<protein>
    <recommendedName>
        <fullName evidence="1">Threonylcarbamoyl-AMP synthase</fullName>
    </recommendedName>
</protein>
<dbReference type="InterPro" id="IPR005135">
    <property type="entry name" value="Endo/exonuclease/phosphatase"/>
</dbReference>
<dbReference type="PROSITE" id="PS51163">
    <property type="entry name" value="YRDC"/>
    <property type="match status" value="1"/>
</dbReference>
<dbReference type="InterPro" id="IPR017945">
    <property type="entry name" value="DHBP_synth_RibB-like_a/b_dom"/>
</dbReference>
<evidence type="ECO:0000313" key="4">
    <source>
        <dbReference type="EMBL" id="KAK9846341.1"/>
    </source>
</evidence>
<name>A0AAW1SLC7_9CHLO</name>
<accession>A0AAW1SLC7</accession>
<dbReference type="InterPro" id="IPR006070">
    <property type="entry name" value="Sua5-like_dom"/>
</dbReference>
<feature type="domain" description="YrdC-like" evidence="3">
    <location>
        <begin position="646"/>
        <end position="838"/>
    </location>
</feature>
<organism evidence="4 5">
    <name type="scientific">Elliptochloris bilobata</name>
    <dbReference type="NCBI Taxonomy" id="381761"/>
    <lineage>
        <taxon>Eukaryota</taxon>
        <taxon>Viridiplantae</taxon>
        <taxon>Chlorophyta</taxon>
        <taxon>core chlorophytes</taxon>
        <taxon>Trebouxiophyceae</taxon>
        <taxon>Trebouxiophyceae incertae sedis</taxon>
        <taxon>Elliptochloris clade</taxon>
        <taxon>Elliptochloris</taxon>
    </lineage>
</organism>
<dbReference type="AlphaFoldDB" id="A0AAW1SLC7"/>
<dbReference type="PANTHER" id="PTHR12121:SF37">
    <property type="entry name" value="2',5'-PHOSPHODIESTERASE 12"/>
    <property type="match status" value="1"/>
</dbReference>
<evidence type="ECO:0000256" key="1">
    <source>
        <dbReference type="ARBA" id="ARBA00015492"/>
    </source>
</evidence>
<sequence>MAEGGALQAVVTSLPAGDKLTIAVTLAGRQRFMDRPKAELLERTLFRLQMNAAKPEKRKKQGPGAKSTLVAVSLLDGAQGGAAVPGDTPNAEAWCSGHTLRVGDELFHVVVNPPSVLKVEVHGLPMVGYPLCPYVALQFADEDACRWRWLALGPCAAGLGSAVGPAGDTGAPGGAGAGEAAAWQEVATARVYTPAECDVGAQLRVEVTPVARSSGRGETAGVAATAVVGPVGRGPADPPAAARHAATRDPLAPPGLRVVTYNILADQYAATDYAQRVLFGYCPAQWLAPEYRRPLIVQEVLGYDADVVCLQEVDESAFRLCLQPHMEAAGFAGHYTNKAGRTREGSATFFRRARLRLVRRTDVAMKELFAPLAAPATGHAAPPGEARHARFAPMLRESPALAAALQKVATIAQLTVLAPVDAAARDGPLCVVNTHLFFHPRAPHIRTMHTAALLAEAGALIDEVAGAPALRGRRPALLFCGDLNSDINDGVPGAVELLQSGRLPADHWDWTMGAGFSFAPEEDEPAASPDPAGAPAAASTAGGAAATEGAGGLGGAGNGGAVHGVDLEHGFRLASVDSLATPFTNYVRGYSGLLDYVWHEPGRMAVRRVLPQPPAKELAGWLPSERRPSDHLAVVADLDPTPAGAPGAAAAAAAALAAGGVVAVPTDTLYGLACDAASAAAVATVYAVKGRAATMPLAVCVAEPGAVSALAETGHLPQGLLAALLPGPVTLLLSRRADAPLCAELNPGVATIGVRVPDSAFLAEVCRRHGGALALTSANPSGGASSVAVDEFDELWPRSPAVMAAIDIRTRNDLRQHSAAESRSLTHRASLLLKNGQAAGLVVQGRLVALEWGAAQHGSGWAPQTAATEAGEWRLQDSAEGRRLLRAQHVAAPVSVKRQASPSPIRRGIERFRRTRLARAAAAAAAADAAAADAATPLPDKLSAPAILLEQASLGIAQDSGREDGVWSAGPGEAQWLAGGQPARTQSSSATPVSSAPWAATPPLDKQQRRQLRNAPC</sequence>
<dbReference type="SUPFAM" id="SSF56219">
    <property type="entry name" value="DNase I-like"/>
    <property type="match status" value="1"/>
</dbReference>
<comment type="caution">
    <text evidence="4">The sequence shown here is derived from an EMBL/GenBank/DDBJ whole genome shotgun (WGS) entry which is preliminary data.</text>
</comment>
<dbReference type="SUPFAM" id="SSF55821">
    <property type="entry name" value="YrdC/RibB"/>
    <property type="match status" value="1"/>
</dbReference>
<dbReference type="Gene3D" id="3.60.10.10">
    <property type="entry name" value="Endonuclease/exonuclease/phosphatase"/>
    <property type="match status" value="1"/>
</dbReference>
<feature type="region of interest" description="Disordered" evidence="2">
    <location>
        <begin position="960"/>
        <end position="1017"/>
    </location>
</feature>
<dbReference type="GO" id="GO:0000288">
    <property type="term" value="P:nuclear-transcribed mRNA catabolic process, deadenylation-dependent decay"/>
    <property type="evidence" value="ECO:0007669"/>
    <property type="project" value="TreeGrafter"/>
</dbReference>
<feature type="compositionally biased region" description="Low complexity" evidence="2">
    <location>
        <begin position="526"/>
        <end position="546"/>
    </location>
</feature>
<dbReference type="Gene3D" id="3.90.870.10">
    <property type="entry name" value="DHBP synthase"/>
    <property type="match status" value="1"/>
</dbReference>
<feature type="region of interest" description="Disordered" evidence="2">
    <location>
        <begin position="519"/>
        <end position="546"/>
    </location>
</feature>
<proteinExistence type="predicted"/>
<gene>
    <name evidence="4" type="ORF">WJX81_001906</name>
</gene>
<dbReference type="Pfam" id="PF21171">
    <property type="entry name" value="PDE12-like_N"/>
    <property type="match status" value="1"/>
</dbReference>
<dbReference type="Pfam" id="PF01300">
    <property type="entry name" value="Sua5_yciO_yrdC"/>
    <property type="match status" value="1"/>
</dbReference>
<dbReference type="Pfam" id="PF03372">
    <property type="entry name" value="Exo_endo_phos"/>
    <property type="match status" value="1"/>
</dbReference>
<evidence type="ECO:0000259" key="3">
    <source>
        <dbReference type="PROSITE" id="PS51163"/>
    </source>
</evidence>
<dbReference type="Proteomes" id="UP001445335">
    <property type="component" value="Unassembled WGS sequence"/>
</dbReference>
<evidence type="ECO:0000256" key="2">
    <source>
        <dbReference type="SAM" id="MobiDB-lite"/>
    </source>
</evidence>
<dbReference type="InterPro" id="IPR050410">
    <property type="entry name" value="CCR4/nocturin_mRNA_transcr"/>
</dbReference>
<dbReference type="GO" id="GO:0000175">
    <property type="term" value="F:3'-5'-RNA exonuclease activity"/>
    <property type="evidence" value="ECO:0007669"/>
    <property type="project" value="TreeGrafter"/>
</dbReference>
<reference evidence="4 5" key="1">
    <citation type="journal article" date="2024" name="Nat. Commun.">
        <title>Phylogenomics reveals the evolutionary origins of lichenization in chlorophyte algae.</title>
        <authorList>
            <person name="Puginier C."/>
            <person name="Libourel C."/>
            <person name="Otte J."/>
            <person name="Skaloud P."/>
            <person name="Haon M."/>
            <person name="Grisel S."/>
            <person name="Petersen M."/>
            <person name="Berrin J.G."/>
            <person name="Delaux P.M."/>
            <person name="Dal Grande F."/>
            <person name="Keller J."/>
        </authorList>
    </citation>
    <scope>NUCLEOTIDE SEQUENCE [LARGE SCALE GENOMIC DNA]</scope>
    <source>
        <strain evidence="4 5">SAG 245.80</strain>
    </source>
</reference>
<dbReference type="EMBL" id="JALJOU010000001">
    <property type="protein sequence ID" value="KAK9846341.1"/>
    <property type="molecule type" value="Genomic_DNA"/>
</dbReference>
<feature type="compositionally biased region" description="Polar residues" evidence="2">
    <location>
        <begin position="983"/>
        <end position="994"/>
    </location>
</feature>
<keyword evidence="5" id="KW-1185">Reference proteome</keyword>
<dbReference type="InterPro" id="IPR036691">
    <property type="entry name" value="Endo/exonu/phosph_ase_sf"/>
</dbReference>
<dbReference type="GO" id="GO:0003725">
    <property type="term" value="F:double-stranded RNA binding"/>
    <property type="evidence" value="ECO:0007669"/>
    <property type="project" value="InterPro"/>
</dbReference>
<dbReference type="PANTHER" id="PTHR12121">
    <property type="entry name" value="CARBON CATABOLITE REPRESSOR PROTEIN 4"/>
    <property type="match status" value="1"/>
</dbReference>
<evidence type="ECO:0000313" key="5">
    <source>
        <dbReference type="Proteomes" id="UP001445335"/>
    </source>
</evidence>
<dbReference type="GO" id="GO:0005739">
    <property type="term" value="C:mitochondrion"/>
    <property type="evidence" value="ECO:0007669"/>
    <property type="project" value="TreeGrafter"/>
</dbReference>
<dbReference type="InterPro" id="IPR048821">
    <property type="entry name" value="PDE12-like_N"/>
</dbReference>